<proteinExistence type="predicted"/>
<protein>
    <submittedName>
        <fullName evidence="2">Uncharacterized protein</fullName>
    </submittedName>
</protein>
<dbReference type="EMBL" id="LOKL01000121">
    <property type="protein sequence ID" value="MBZ3925104.1"/>
    <property type="molecule type" value="Genomic_DNA"/>
</dbReference>
<name>A0AAW4RQL1_XANCI</name>
<organism evidence="2 3">
    <name type="scientific">Xanthomonas citri pv. sesbaniae</name>
    <dbReference type="NCBI Taxonomy" id="473425"/>
    <lineage>
        <taxon>Bacteria</taxon>
        <taxon>Pseudomonadati</taxon>
        <taxon>Pseudomonadota</taxon>
        <taxon>Gammaproteobacteria</taxon>
        <taxon>Lysobacterales</taxon>
        <taxon>Lysobacteraceae</taxon>
        <taxon>Xanthomonas</taxon>
    </lineage>
</organism>
<evidence type="ECO:0000313" key="2">
    <source>
        <dbReference type="EMBL" id="MBZ3925104.1"/>
    </source>
</evidence>
<feature type="compositionally biased region" description="Basic and acidic residues" evidence="1">
    <location>
        <begin position="71"/>
        <end position="80"/>
    </location>
</feature>
<sequence length="121" mass="12561">MTTNRAAHIRRALSPVAQQHVAEALRLLYSDAPGLAGDDALAERERLRHADAAGVHAQGVLPLPCAPSPREAAERTRAHGEALNLNERAGQSAPGDGSSWPTPDAGNSDPVPLVDSAAGSY</sequence>
<feature type="region of interest" description="Disordered" evidence="1">
    <location>
        <begin position="61"/>
        <end position="121"/>
    </location>
</feature>
<accession>A0AAW4RQL1</accession>
<dbReference type="AlphaFoldDB" id="A0AAW4RQL1"/>
<reference evidence="2" key="1">
    <citation type="submission" date="2015-12" db="EMBL/GenBank/DDBJ databases">
        <authorList>
            <person name="Bansal K."/>
            <person name="Midha S."/>
            <person name="Patil P.B."/>
        </authorList>
    </citation>
    <scope>NUCLEOTIDE SEQUENCE</scope>
    <source>
        <strain evidence="2">LMG867</strain>
    </source>
</reference>
<comment type="caution">
    <text evidence="2">The sequence shown here is derived from an EMBL/GenBank/DDBJ whole genome shotgun (WGS) entry which is preliminary data.</text>
</comment>
<evidence type="ECO:0000256" key="1">
    <source>
        <dbReference type="SAM" id="MobiDB-lite"/>
    </source>
</evidence>
<evidence type="ECO:0000313" key="3">
    <source>
        <dbReference type="Proteomes" id="UP000825388"/>
    </source>
</evidence>
<dbReference type="RefSeq" id="WP_039586162.1">
    <property type="nucleotide sequence ID" value="NZ_LOKL01000121.1"/>
</dbReference>
<gene>
    <name evidence="2" type="ORF">Xseb_14160</name>
</gene>
<dbReference type="Proteomes" id="UP000825388">
    <property type="component" value="Unassembled WGS sequence"/>
</dbReference>